<evidence type="ECO:0000256" key="7">
    <source>
        <dbReference type="ARBA" id="ARBA00022605"/>
    </source>
</evidence>
<dbReference type="Pfam" id="PF02776">
    <property type="entry name" value="TPP_enzyme_N"/>
    <property type="match status" value="1"/>
</dbReference>
<evidence type="ECO:0000256" key="3">
    <source>
        <dbReference type="ARBA" id="ARBA00004974"/>
    </source>
</evidence>
<evidence type="ECO:0000256" key="10">
    <source>
        <dbReference type="ARBA" id="ARBA00022723"/>
    </source>
</evidence>
<name>A0A6J5ZMU2_9ZZZZ</name>
<dbReference type="InterPro" id="IPR012001">
    <property type="entry name" value="Thiamin_PyroP_enz_TPP-bd_dom"/>
</dbReference>
<feature type="domain" description="Thiamine pyrophosphate enzyme central" evidence="17">
    <location>
        <begin position="203"/>
        <end position="338"/>
    </location>
</feature>
<evidence type="ECO:0000313" key="20">
    <source>
        <dbReference type="EMBL" id="CAB4341880.1"/>
    </source>
</evidence>
<evidence type="ECO:0000259" key="17">
    <source>
        <dbReference type="Pfam" id="PF00205"/>
    </source>
</evidence>
<dbReference type="FunFam" id="3.40.50.1220:FF:000008">
    <property type="entry name" value="Acetolactate synthase"/>
    <property type="match status" value="1"/>
</dbReference>
<dbReference type="PROSITE" id="PS00187">
    <property type="entry name" value="TPP_ENZYMES"/>
    <property type="match status" value="1"/>
</dbReference>
<evidence type="ECO:0000256" key="15">
    <source>
        <dbReference type="ARBA" id="ARBA00048670"/>
    </source>
</evidence>
<evidence type="ECO:0000256" key="4">
    <source>
        <dbReference type="ARBA" id="ARBA00005025"/>
    </source>
</evidence>
<feature type="domain" description="Thiamine pyrophosphate enzyme TPP-binding" evidence="18">
    <location>
        <begin position="401"/>
        <end position="552"/>
    </location>
</feature>
<dbReference type="AlphaFoldDB" id="A0A6J5ZMU2"/>
<dbReference type="FunFam" id="3.40.50.970:FF:000016">
    <property type="entry name" value="Acetolactate synthase"/>
    <property type="match status" value="1"/>
</dbReference>
<keyword evidence="13 16" id="KW-0786">Thiamine pyrophosphate</keyword>
<dbReference type="SUPFAM" id="SSF52467">
    <property type="entry name" value="DHS-like NAD/FAD-binding domain"/>
    <property type="match status" value="1"/>
</dbReference>
<keyword evidence="14" id="KW-0100">Branched-chain amino acid biosynthesis</keyword>
<reference evidence="20" key="1">
    <citation type="submission" date="2020-05" db="EMBL/GenBank/DDBJ databases">
        <authorList>
            <person name="Chiriac C."/>
            <person name="Salcher M."/>
            <person name="Ghai R."/>
            <person name="Kavagutti S V."/>
        </authorList>
    </citation>
    <scope>NUCLEOTIDE SEQUENCE</scope>
</reference>
<accession>A0A6J5ZMU2</accession>
<evidence type="ECO:0000256" key="2">
    <source>
        <dbReference type="ARBA" id="ARBA00001964"/>
    </source>
</evidence>
<dbReference type="FunFam" id="3.40.50.970:FF:000007">
    <property type="entry name" value="Acetolactate synthase"/>
    <property type="match status" value="1"/>
</dbReference>
<dbReference type="Gene3D" id="3.40.50.970">
    <property type="match status" value="2"/>
</dbReference>
<dbReference type="GO" id="GO:0003984">
    <property type="term" value="F:acetolactate synthase activity"/>
    <property type="evidence" value="ECO:0007669"/>
    <property type="project" value="UniProtKB-EC"/>
</dbReference>
<comment type="catalytic activity">
    <reaction evidence="15">
        <text>2 pyruvate + H(+) = (2S)-2-acetolactate + CO2</text>
        <dbReference type="Rhea" id="RHEA:25249"/>
        <dbReference type="ChEBI" id="CHEBI:15361"/>
        <dbReference type="ChEBI" id="CHEBI:15378"/>
        <dbReference type="ChEBI" id="CHEBI:16526"/>
        <dbReference type="ChEBI" id="CHEBI:58476"/>
        <dbReference type="EC" id="2.2.1.6"/>
    </reaction>
</comment>
<dbReference type="NCBIfam" id="NF005860">
    <property type="entry name" value="PRK07789.1"/>
    <property type="match status" value="1"/>
</dbReference>
<dbReference type="PANTHER" id="PTHR18968">
    <property type="entry name" value="THIAMINE PYROPHOSPHATE ENZYMES"/>
    <property type="match status" value="1"/>
</dbReference>
<dbReference type="InterPro" id="IPR012000">
    <property type="entry name" value="Thiamin_PyroP_enz_cen_dom"/>
</dbReference>
<dbReference type="InterPro" id="IPR012846">
    <property type="entry name" value="Acetolactate_synth_lsu"/>
</dbReference>
<evidence type="ECO:0000256" key="6">
    <source>
        <dbReference type="ARBA" id="ARBA00013145"/>
    </source>
</evidence>
<comment type="pathway">
    <text evidence="4">Amino-acid biosynthesis; L-valine biosynthesis; L-valine from pyruvate: step 1/4.</text>
</comment>
<dbReference type="SUPFAM" id="SSF52518">
    <property type="entry name" value="Thiamin diphosphate-binding fold (THDP-binding)"/>
    <property type="match status" value="2"/>
</dbReference>
<keyword evidence="12" id="KW-0460">Magnesium</keyword>
<dbReference type="InterPro" id="IPR039368">
    <property type="entry name" value="AHAS_TPP"/>
</dbReference>
<dbReference type="InterPro" id="IPR000399">
    <property type="entry name" value="TPP-bd_CS"/>
</dbReference>
<dbReference type="CDD" id="cd02015">
    <property type="entry name" value="TPP_AHAS"/>
    <property type="match status" value="1"/>
</dbReference>
<dbReference type="GO" id="GO:0005948">
    <property type="term" value="C:acetolactate synthase complex"/>
    <property type="evidence" value="ECO:0007669"/>
    <property type="project" value="TreeGrafter"/>
</dbReference>
<comment type="pathway">
    <text evidence="3">Amino-acid biosynthesis; L-isoleucine biosynthesis; L-isoleucine from 2-oxobutanoate: step 1/4.</text>
</comment>
<comment type="cofactor">
    <cofactor evidence="2">
        <name>thiamine diphosphate</name>
        <dbReference type="ChEBI" id="CHEBI:58937"/>
    </cofactor>
</comment>
<evidence type="ECO:0000259" key="18">
    <source>
        <dbReference type="Pfam" id="PF02775"/>
    </source>
</evidence>
<evidence type="ECO:0000256" key="5">
    <source>
        <dbReference type="ARBA" id="ARBA00007812"/>
    </source>
</evidence>
<keyword evidence="8" id="KW-0285">Flavoprotein</keyword>
<dbReference type="EC" id="2.2.1.6" evidence="6"/>
<dbReference type="InterPro" id="IPR011766">
    <property type="entry name" value="TPP_enzyme_TPP-bd"/>
</dbReference>
<dbReference type="GO" id="GO:0000287">
    <property type="term" value="F:magnesium ion binding"/>
    <property type="evidence" value="ECO:0007669"/>
    <property type="project" value="InterPro"/>
</dbReference>
<evidence type="ECO:0000256" key="13">
    <source>
        <dbReference type="ARBA" id="ARBA00023052"/>
    </source>
</evidence>
<dbReference type="PANTHER" id="PTHR18968:SF13">
    <property type="entry name" value="ACETOLACTATE SYNTHASE CATALYTIC SUBUNIT, MITOCHONDRIAL"/>
    <property type="match status" value="1"/>
</dbReference>
<dbReference type="GO" id="GO:0009097">
    <property type="term" value="P:isoleucine biosynthetic process"/>
    <property type="evidence" value="ECO:0007669"/>
    <property type="project" value="UniProtKB-UniPathway"/>
</dbReference>
<dbReference type="Pfam" id="PF02775">
    <property type="entry name" value="TPP_enzyme_C"/>
    <property type="match status" value="1"/>
</dbReference>
<dbReference type="InterPro" id="IPR029061">
    <property type="entry name" value="THDP-binding"/>
</dbReference>
<evidence type="ECO:0000256" key="14">
    <source>
        <dbReference type="ARBA" id="ARBA00023304"/>
    </source>
</evidence>
<evidence type="ECO:0000256" key="12">
    <source>
        <dbReference type="ARBA" id="ARBA00022842"/>
    </source>
</evidence>
<comment type="similarity">
    <text evidence="5 16">Belongs to the TPP enzyme family.</text>
</comment>
<evidence type="ECO:0000256" key="16">
    <source>
        <dbReference type="RuleBase" id="RU362132"/>
    </source>
</evidence>
<dbReference type="GO" id="GO:0050660">
    <property type="term" value="F:flavin adenine dinucleotide binding"/>
    <property type="evidence" value="ECO:0007669"/>
    <property type="project" value="InterPro"/>
</dbReference>
<dbReference type="CDD" id="cd07035">
    <property type="entry name" value="TPP_PYR_POX_like"/>
    <property type="match status" value="1"/>
</dbReference>
<dbReference type="Pfam" id="PF00205">
    <property type="entry name" value="TPP_enzyme_M"/>
    <property type="match status" value="1"/>
</dbReference>
<evidence type="ECO:0000256" key="8">
    <source>
        <dbReference type="ARBA" id="ARBA00022630"/>
    </source>
</evidence>
<dbReference type="UniPathway" id="UPA00049">
    <property type="reaction ID" value="UER00059"/>
</dbReference>
<proteinExistence type="inferred from homology"/>
<dbReference type="InterPro" id="IPR029035">
    <property type="entry name" value="DHS-like_NAD/FAD-binding_dom"/>
</dbReference>
<dbReference type="GO" id="GO:0009099">
    <property type="term" value="P:L-valine biosynthetic process"/>
    <property type="evidence" value="ECO:0007669"/>
    <property type="project" value="UniProtKB-UniPathway"/>
</dbReference>
<comment type="cofactor">
    <cofactor evidence="1">
        <name>Mg(2+)</name>
        <dbReference type="ChEBI" id="CHEBI:18420"/>
    </cofactor>
</comment>
<dbReference type="EMBL" id="CAESAK010000146">
    <property type="protein sequence ID" value="CAB4341880.1"/>
    <property type="molecule type" value="Genomic_DNA"/>
</dbReference>
<evidence type="ECO:0000259" key="19">
    <source>
        <dbReference type="Pfam" id="PF02776"/>
    </source>
</evidence>
<dbReference type="InterPro" id="IPR045229">
    <property type="entry name" value="TPP_enz"/>
</dbReference>
<evidence type="ECO:0000256" key="1">
    <source>
        <dbReference type="ARBA" id="ARBA00001946"/>
    </source>
</evidence>
<gene>
    <name evidence="20" type="ORF">UFOPK3775_00983</name>
</gene>
<organism evidence="20">
    <name type="scientific">freshwater metagenome</name>
    <dbReference type="NCBI Taxonomy" id="449393"/>
    <lineage>
        <taxon>unclassified sequences</taxon>
        <taxon>metagenomes</taxon>
        <taxon>ecological metagenomes</taxon>
    </lineage>
</organism>
<dbReference type="UniPathway" id="UPA00047">
    <property type="reaction ID" value="UER00055"/>
</dbReference>
<keyword evidence="10" id="KW-0479">Metal-binding</keyword>
<evidence type="ECO:0000256" key="11">
    <source>
        <dbReference type="ARBA" id="ARBA00022827"/>
    </source>
</evidence>
<protein>
    <recommendedName>
        <fullName evidence="6">acetolactate synthase</fullName>
        <ecNumber evidence="6">2.2.1.6</ecNumber>
    </recommendedName>
</protein>
<keyword evidence="7" id="KW-0028">Amino-acid biosynthesis</keyword>
<keyword evidence="9" id="KW-0808">Transferase</keyword>
<dbReference type="NCBIfam" id="TIGR00118">
    <property type="entry name" value="acolac_lg"/>
    <property type="match status" value="1"/>
</dbReference>
<dbReference type="Gene3D" id="3.40.50.1220">
    <property type="entry name" value="TPP-binding domain"/>
    <property type="match status" value="1"/>
</dbReference>
<keyword evidence="11" id="KW-0274">FAD</keyword>
<feature type="domain" description="Thiamine pyrophosphate enzyme N-terminal TPP-binding" evidence="19">
    <location>
        <begin position="14"/>
        <end position="127"/>
    </location>
</feature>
<sequence>MATQHVPTANGTAMSGATSLVKSLEAAGVDVMFGLPGGAILPAYDPIFDSTIRHILVRHEQGAGHAATGYAQVTGRAGVCIATSGPGATNLVTPLMDAQMDSVPVVAITGQVPSAAIGTDAFQEADIRGITMPFTKHNFLITKAADIPRAIAEAFHIATSGRPGPVLVDIAKDALQTQTTFEWPSSIELAGYNPKIKPDSQSITDAAALIAQSKKPVFYVGGGVIKANASKELAQLVEILGAPVVTTLMARGAFPDSHPLHLGMPGMHGTVAAVTALQKADLLITLGARFDDRVTGKLSTFAVNAKIIHADIDPAEIHKNKFADVPVVGDLRETITALIPALKAALAKNQPDLAPWNASMQKLKTSYPLGYVLPDDGSLSPQLVIERIGKISGSDTIFTSGVGQHQMWASQFISYEHPRTWLNSGGAGTMGYGVPAAMGAKVAAPDTTVWAIDGDGCFQMTNQELVTCALNNIPIKVAIINNESLGMVRQWQTLFYEGRYSNTSLDSKRVPNFPLLAEAMGCVGLSCERPEDLDATIEKAMSINDQPVVVDFRVHRDAMVWPMVAAGTSNDDIMIARATAPDWDSQEL</sequence>
<dbReference type="GO" id="GO:0030976">
    <property type="term" value="F:thiamine pyrophosphate binding"/>
    <property type="evidence" value="ECO:0007669"/>
    <property type="project" value="InterPro"/>
</dbReference>
<evidence type="ECO:0000256" key="9">
    <source>
        <dbReference type="ARBA" id="ARBA00022679"/>
    </source>
</evidence>